<keyword evidence="3" id="KW-1185">Reference proteome</keyword>
<evidence type="ECO:0000256" key="1">
    <source>
        <dbReference type="ARBA" id="ARBA00023002"/>
    </source>
</evidence>
<dbReference type="EMBL" id="BAAAPH010000007">
    <property type="protein sequence ID" value="GAA1568148.1"/>
    <property type="molecule type" value="Genomic_DNA"/>
</dbReference>
<dbReference type="Pfam" id="PF00106">
    <property type="entry name" value="adh_short"/>
    <property type="match status" value="1"/>
</dbReference>
<accession>A0ABP4NUJ7</accession>
<comment type="caution">
    <text evidence="2">The sequence shown here is derived from an EMBL/GenBank/DDBJ whole genome shotgun (WGS) entry which is preliminary data.</text>
</comment>
<dbReference type="PRINTS" id="PR00081">
    <property type="entry name" value="GDHRDH"/>
</dbReference>
<dbReference type="PANTHER" id="PTHR43157">
    <property type="entry name" value="PHOSPHATIDYLINOSITOL-GLYCAN BIOSYNTHESIS CLASS F PROTEIN-RELATED"/>
    <property type="match status" value="1"/>
</dbReference>
<gene>
    <name evidence="2" type="ORF">GCM10009804_25800</name>
</gene>
<name>A0ABP4NUJ7_9ACTN</name>
<dbReference type="Proteomes" id="UP001501705">
    <property type="component" value="Unassembled WGS sequence"/>
</dbReference>
<keyword evidence="1" id="KW-0560">Oxidoreductase</keyword>
<evidence type="ECO:0000313" key="3">
    <source>
        <dbReference type="Proteomes" id="UP001501705"/>
    </source>
</evidence>
<dbReference type="InterPro" id="IPR002347">
    <property type="entry name" value="SDR_fam"/>
</dbReference>
<evidence type="ECO:0000313" key="2">
    <source>
        <dbReference type="EMBL" id="GAA1568148.1"/>
    </source>
</evidence>
<dbReference type="PANTHER" id="PTHR43157:SF31">
    <property type="entry name" value="PHOSPHATIDYLINOSITOL-GLYCAN BIOSYNTHESIS CLASS F PROTEIN"/>
    <property type="match status" value="1"/>
</dbReference>
<reference evidence="3" key="1">
    <citation type="journal article" date="2019" name="Int. J. Syst. Evol. Microbiol.">
        <title>The Global Catalogue of Microorganisms (GCM) 10K type strain sequencing project: providing services to taxonomists for standard genome sequencing and annotation.</title>
        <authorList>
            <consortium name="The Broad Institute Genomics Platform"/>
            <consortium name="The Broad Institute Genome Sequencing Center for Infectious Disease"/>
            <person name="Wu L."/>
            <person name="Ma J."/>
        </authorList>
    </citation>
    <scope>NUCLEOTIDE SEQUENCE [LARGE SCALE GENOMIC DNA]</scope>
    <source>
        <strain evidence="3">JCM 15572</strain>
    </source>
</reference>
<dbReference type="InterPro" id="IPR036291">
    <property type="entry name" value="NAD(P)-bd_dom_sf"/>
</dbReference>
<protein>
    <submittedName>
        <fullName evidence="2">SDR family oxidoreductase</fullName>
    </submittedName>
</protein>
<proteinExistence type="predicted"/>
<sequence length="286" mass="30761">MRNRTVLITGSTGGIGWETARGLAAQGARVILVGRDARRAAAAAELLRQQGTGTAESITADLTRQDGVRELAELVAQRHETLDVLVNNFGYVPPRRQLTVEGVELTFAANVLTPYLLTTLLLPELRAASGRVVNLTGGIPDGPIDPGNLQAERRFLGWTFSQYNHCKTALMAMSYEFARTTEGITVNVAYPGHASTPGSRALPMRAAPWAFRPLIPVIQVLGPLLFKYTAKAARSSIHLASAPELEGVTGKYFDTNAAEAAWPAAVLDDRNRSAVWELCNQVVSAA</sequence>
<dbReference type="SUPFAM" id="SSF51735">
    <property type="entry name" value="NAD(P)-binding Rossmann-fold domains"/>
    <property type="match status" value="1"/>
</dbReference>
<organism evidence="2 3">
    <name type="scientific">Kribbella hippodromi</name>
    <dbReference type="NCBI Taxonomy" id="434347"/>
    <lineage>
        <taxon>Bacteria</taxon>
        <taxon>Bacillati</taxon>
        <taxon>Actinomycetota</taxon>
        <taxon>Actinomycetes</taxon>
        <taxon>Propionibacteriales</taxon>
        <taxon>Kribbellaceae</taxon>
        <taxon>Kribbella</taxon>
    </lineage>
</organism>
<dbReference type="RefSeq" id="WP_344233683.1">
    <property type="nucleotide sequence ID" value="NZ_BAAAPH010000007.1"/>
</dbReference>
<dbReference type="Gene3D" id="3.40.50.720">
    <property type="entry name" value="NAD(P)-binding Rossmann-like Domain"/>
    <property type="match status" value="1"/>
</dbReference>